<dbReference type="InterPro" id="IPR004995">
    <property type="entry name" value="Spore_Ger"/>
</dbReference>
<feature type="transmembrane region" description="Helical" evidence="8">
    <location>
        <begin position="288"/>
        <end position="307"/>
    </location>
</feature>
<sequence>MNITSSLEENLRQLKEIFKGCDDLVVRPLSQTPKSSIAFFKGMADRTTIDRDILGPLLQLIQSPDTGHSSRLTTHAVLQCIQVANTFCVSSWQEIVLKLPVGHVLLLIDGEDQAILAEAQGFETRTISPPEREIVVRGPDEAFTENLETILSQVRRRLPVPELKVKQYIIGQISQTRVCLLYLENIVNEDVLQEVIRRLDKLDIDFISEGNKIQEFISDHPYSPFPQMLSTERPDRAAFELNHGKVVIAISGSPYVLIVPNLLIDGYVTVEDYYHHFTFVTALRILRFFNVAIALLGPSVYIALTTYHIEALPTPLLINLASTREGVPFPALVEALLMEVAIESLREAGIRLPRQVGQAISIVGALIIGEAAVQAGLVSQAMVVVVAITGIAGFTIPVFESGISIRLLRFPMMFLSATLGMYGVLFGTLALLIHLSHLRSFGIPYLAPLTPTILSKWKDLFWRFPMFSIPKRNPTIVERNQKRYGKPGPTWSDPRRREE</sequence>
<keyword evidence="4 8" id="KW-1133">Transmembrane helix</keyword>
<protein>
    <submittedName>
        <fullName evidence="9">Uncharacterized protein</fullName>
    </submittedName>
</protein>
<evidence type="ECO:0000256" key="3">
    <source>
        <dbReference type="ARBA" id="ARBA00022692"/>
    </source>
</evidence>
<keyword evidence="5 6" id="KW-0472">Membrane</keyword>
<comment type="caution">
    <text evidence="9">The sequence shown here is derived from an EMBL/GenBank/DDBJ whole genome shotgun (WGS) entry which is preliminary data.</text>
</comment>
<gene>
    <name evidence="9" type="ORF">BAA01_15885</name>
</gene>
<feature type="region of interest" description="Disordered" evidence="7">
    <location>
        <begin position="478"/>
        <end position="499"/>
    </location>
</feature>
<comment type="similarity">
    <text evidence="2 6">Belongs to the GerABKA family.</text>
</comment>
<evidence type="ECO:0000256" key="4">
    <source>
        <dbReference type="ARBA" id="ARBA00022989"/>
    </source>
</evidence>
<evidence type="ECO:0000256" key="6">
    <source>
        <dbReference type="PIRNR" id="PIRNR005690"/>
    </source>
</evidence>
<evidence type="ECO:0000256" key="8">
    <source>
        <dbReference type="SAM" id="Phobius"/>
    </source>
</evidence>
<reference evidence="10" key="1">
    <citation type="submission" date="2016-06" db="EMBL/GenBank/DDBJ databases">
        <authorList>
            <person name="Nascimento L."/>
            <person name="Pereira R.V."/>
            <person name="Martins L.F."/>
            <person name="Quaggio R.B."/>
            <person name="Silva A.M."/>
            <person name="Setubal J.C."/>
        </authorList>
    </citation>
    <scope>NUCLEOTIDE SEQUENCE [LARGE SCALE GENOMIC DNA]</scope>
</reference>
<evidence type="ECO:0000256" key="5">
    <source>
        <dbReference type="ARBA" id="ARBA00023136"/>
    </source>
</evidence>
<feature type="transmembrane region" description="Helical" evidence="8">
    <location>
        <begin position="412"/>
        <end position="435"/>
    </location>
</feature>
<evidence type="ECO:0000313" key="10">
    <source>
        <dbReference type="Proteomes" id="UP000196475"/>
    </source>
</evidence>
<accession>A0A1Y3PW90</accession>
<feature type="transmembrane region" description="Helical" evidence="8">
    <location>
        <begin position="357"/>
        <end position="375"/>
    </location>
</feature>
<proteinExistence type="inferred from homology"/>
<name>A0A1Y3PW90_9BACI</name>
<organism evidence="9 10">
    <name type="scientific">Bacillus thermozeamaize</name>
    <dbReference type="NCBI Taxonomy" id="230954"/>
    <lineage>
        <taxon>Bacteria</taxon>
        <taxon>Bacillati</taxon>
        <taxon>Bacillota</taxon>
        <taxon>Bacilli</taxon>
        <taxon>Bacillales</taxon>
        <taxon>Bacillaceae</taxon>
        <taxon>Bacillus</taxon>
    </lineage>
</organism>
<dbReference type="EMBL" id="LZRT01000019">
    <property type="protein sequence ID" value="OUM90407.1"/>
    <property type="molecule type" value="Genomic_DNA"/>
</dbReference>
<dbReference type="PIRSF" id="PIRSF005690">
    <property type="entry name" value="GerBA"/>
    <property type="match status" value="1"/>
</dbReference>
<dbReference type="GO" id="GO:0005886">
    <property type="term" value="C:plasma membrane"/>
    <property type="evidence" value="ECO:0007669"/>
    <property type="project" value="UniProtKB-SubCell"/>
</dbReference>
<evidence type="ECO:0000313" key="9">
    <source>
        <dbReference type="EMBL" id="OUM90407.1"/>
    </source>
</evidence>
<dbReference type="InterPro" id="IPR050768">
    <property type="entry name" value="UPF0353/GerABKA_families"/>
</dbReference>
<evidence type="ECO:0000256" key="2">
    <source>
        <dbReference type="ARBA" id="ARBA00005278"/>
    </source>
</evidence>
<comment type="subcellular location">
    <subcellularLocation>
        <location evidence="6">Cell membrane</location>
    </subcellularLocation>
    <subcellularLocation>
        <location evidence="1">Membrane</location>
        <topology evidence="1">Multi-pass membrane protein</topology>
    </subcellularLocation>
</comment>
<feature type="transmembrane region" description="Helical" evidence="8">
    <location>
        <begin position="381"/>
        <end position="400"/>
    </location>
</feature>
<evidence type="ECO:0000256" key="1">
    <source>
        <dbReference type="ARBA" id="ARBA00004141"/>
    </source>
</evidence>
<dbReference type="PANTHER" id="PTHR22550:SF5">
    <property type="entry name" value="LEUCINE ZIPPER PROTEIN 4"/>
    <property type="match status" value="1"/>
</dbReference>
<dbReference type="Pfam" id="PF03323">
    <property type="entry name" value="GerA"/>
    <property type="match status" value="1"/>
</dbReference>
<keyword evidence="3 8" id="KW-0812">Transmembrane</keyword>
<dbReference type="AlphaFoldDB" id="A0A1Y3PW90"/>
<dbReference type="GO" id="GO:0009847">
    <property type="term" value="P:spore germination"/>
    <property type="evidence" value="ECO:0007669"/>
    <property type="project" value="UniProtKB-UniRule"/>
</dbReference>
<evidence type="ECO:0000256" key="7">
    <source>
        <dbReference type="SAM" id="MobiDB-lite"/>
    </source>
</evidence>
<dbReference type="Proteomes" id="UP000196475">
    <property type="component" value="Unassembled WGS sequence"/>
</dbReference>
<dbReference type="PANTHER" id="PTHR22550">
    <property type="entry name" value="SPORE GERMINATION PROTEIN"/>
    <property type="match status" value="1"/>
</dbReference>